<dbReference type="EMBL" id="FOXA01000015">
    <property type="protein sequence ID" value="SFP86778.1"/>
    <property type="molecule type" value="Genomic_DNA"/>
</dbReference>
<name>A0A1I5TUV1_9RHOB</name>
<dbReference type="RefSeq" id="WP_093424213.1">
    <property type="nucleotide sequence ID" value="NZ_FOXA01000015.1"/>
</dbReference>
<evidence type="ECO:0000313" key="2">
    <source>
        <dbReference type="Proteomes" id="UP000199356"/>
    </source>
</evidence>
<gene>
    <name evidence="1" type="ORF">SAMN04488047_11538</name>
</gene>
<evidence type="ECO:0000313" key="1">
    <source>
        <dbReference type="EMBL" id="SFP86778.1"/>
    </source>
</evidence>
<reference evidence="1 2" key="1">
    <citation type="submission" date="2016-10" db="EMBL/GenBank/DDBJ databases">
        <authorList>
            <person name="de Groot N.N."/>
        </authorList>
    </citation>
    <scope>NUCLEOTIDE SEQUENCE [LARGE SCALE GENOMIC DNA]</scope>
    <source>
        <strain evidence="1 2">DSM 19547</strain>
    </source>
</reference>
<keyword evidence="2" id="KW-1185">Reference proteome</keyword>
<sequence>MTRPTIDITVTPGVFDFTRTSASIGLPNAAILQEDTLRLDVTEEMLQDDRSREVVVSILGNTPGLAARLEAAQPGDARNIYKGGFSVIFRRSQIAPQEINHPLENAIRVRGLLEVG</sequence>
<dbReference type="Proteomes" id="UP000199356">
    <property type="component" value="Unassembled WGS sequence"/>
</dbReference>
<proteinExistence type="predicted"/>
<dbReference type="STRING" id="441119.SAMN04488047_11538"/>
<dbReference type="AlphaFoldDB" id="A0A1I5TUV1"/>
<accession>A0A1I5TUV1</accession>
<protein>
    <submittedName>
        <fullName evidence="1">Uncharacterized protein</fullName>
    </submittedName>
</protein>
<organism evidence="1 2">
    <name type="scientific">Tranquillimonas alkanivorans</name>
    <dbReference type="NCBI Taxonomy" id="441119"/>
    <lineage>
        <taxon>Bacteria</taxon>
        <taxon>Pseudomonadati</taxon>
        <taxon>Pseudomonadota</taxon>
        <taxon>Alphaproteobacteria</taxon>
        <taxon>Rhodobacterales</taxon>
        <taxon>Roseobacteraceae</taxon>
        <taxon>Tranquillimonas</taxon>
    </lineage>
</organism>